<dbReference type="HAMAP" id="MF_01341">
    <property type="entry name" value="Ribosomal_uL15"/>
    <property type="match status" value="1"/>
</dbReference>
<evidence type="ECO:0000313" key="8">
    <source>
        <dbReference type="Proteomes" id="UP000030066"/>
    </source>
</evidence>
<feature type="compositionally biased region" description="Gly residues" evidence="6">
    <location>
        <begin position="24"/>
        <end position="36"/>
    </location>
</feature>
<evidence type="ECO:0000256" key="4">
    <source>
        <dbReference type="ARBA" id="ARBA00023274"/>
    </source>
</evidence>
<evidence type="ECO:0000256" key="2">
    <source>
        <dbReference type="ARBA" id="ARBA00022884"/>
    </source>
</evidence>
<dbReference type="InterPro" id="IPR030878">
    <property type="entry name" value="Ribosomal_uL15"/>
</dbReference>
<sequence length="183" mass="20398">MNLHNLKYTKGARGHKRRTYGRGFSSGLGKTSGRGTKGQHARKSGNLRIGFEGGQTPIYRKIPKVGFNNYNFKKNIYVINLDQIISSNLTVINRENLLKHGLIEKQPWPIKLIGSHKKDAKINSAWEISVELISKPLLSKLTAAKAKVELLTSATEPTTNKKEKSTTKKATTKTSKKTIKKAK</sequence>
<evidence type="ECO:0000256" key="3">
    <source>
        <dbReference type="ARBA" id="ARBA00022980"/>
    </source>
</evidence>
<dbReference type="Proteomes" id="UP000030066">
    <property type="component" value="Chromosome"/>
</dbReference>
<keyword evidence="3 5" id="KW-0689">Ribosomal protein</keyword>
<dbReference type="STRING" id="1318617.MGM1_0890"/>
<reference evidence="7 8" key="1">
    <citation type="journal article" date="2014" name="PLoS ONE">
        <title>An emerging Mycoplasma associated with trichomoniasis, vaginal infection and disease.</title>
        <authorList>
            <consortium name="Vaginal Microbiome Consortium"/>
            <person name="Fettweis J.M."/>
            <person name="Serrano M.G."/>
            <person name="Huang B."/>
            <person name="Brooks J.P."/>
            <person name="Glascock A.L."/>
            <person name="Sheth N.U."/>
            <person name="Strauss J.F.III."/>
            <person name="Jefferson K.K."/>
            <person name="Buck G.A."/>
        </authorList>
    </citation>
    <scope>NUCLEOTIDE SEQUENCE [LARGE SCALE GENOMIC DNA]</scope>
    <source>
        <strain evidence="7 8">VCU_M1</strain>
    </source>
</reference>
<accession>A0A097SSC1</accession>
<dbReference type="GO" id="GO:0003735">
    <property type="term" value="F:structural constituent of ribosome"/>
    <property type="evidence" value="ECO:0007669"/>
    <property type="project" value="InterPro"/>
</dbReference>
<name>A0A097SSC1_9BACT</name>
<dbReference type="PANTHER" id="PTHR12934">
    <property type="entry name" value="50S RIBOSOMAL PROTEIN L15"/>
    <property type="match status" value="1"/>
</dbReference>
<gene>
    <name evidence="5 7" type="primary">rplO</name>
    <name evidence="7" type="ORF">MGM1_0890</name>
</gene>
<dbReference type="eggNOG" id="COG0200">
    <property type="taxonomic scope" value="Bacteria"/>
</dbReference>
<evidence type="ECO:0000256" key="5">
    <source>
        <dbReference type="HAMAP-Rule" id="MF_01341"/>
    </source>
</evidence>
<dbReference type="HOGENOM" id="CLU_055188_4_2_14"/>
<protein>
    <recommendedName>
        <fullName evidence="5">Large ribosomal subunit protein uL15</fullName>
    </recommendedName>
</protein>
<proteinExistence type="inferred from homology"/>
<dbReference type="AlphaFoldDB" id="A0A097SSC1"/>
<dbReference type="EMBL" id="CP007711">
    <property type="protein sequence ID" value="AIV03476.1"/>
    <property type="molecule type" value="Genomic_DNA"/>
</dbReference>
<feature type="compositionally biased region" description="Basic residues" evidence="6">
    <location>
        <begin position="10"/>
        <end position="20"/>
    </location>
</feature>
<dbReference type="NCBIfam" id="TIGR01071">
    <property type="entry name" value="rplO_bact"/>
    <property type="match status" value="1"/>
</dbReference>
<dbReference type="KEGG" id="mgj:MGM1_0890"/>
<organism evidence="7 8">
    <name type="scientific">Candidatus Malacoplasma girerdii</name>
    <dbReference type="NCBI Taxonomy" id="1318617"/>
    <lineage>
        <taxon>Bacteria</taxon>
        <taxon>Bacillati</taxon>
        <taxon>Mycoplasmatota</taxon>
        <taxon>Mycoplasmoidales</taxon>
        <taxon>Mycoplasmoidaceae</taxon>
        <taxon>Malacoplasma</taxon>
    </lineage>
</organism>
<feature type="region of interest" description="Disordered" evidence="6">
    <location>
        <begin position="152"/>
        <end position="183"/>
    </location>
</feature>
<keyword evidence="8" id="KW-1185">Reference proteome</keyword>
<comment type="subunit">
    <text evidence="5">Part of the 50S ribosomal subunit.</text>
</comment>
<keyword evidence="5" id="KW-0699">rRNA-binding</keyword>
<keyword evidence="4 5" id="KW-0687">Ribonucleoprotein</keyword>
<evidence type="ECO:0000256" key="6">
    <source>
        <dbReference type="SAM" id="MobiDB-lite"/>
    </source>
</evidence>
<dbReference type="GO" id="GO:0006412">
    <property type="term" value="P:translation"/>
    <property type="evidence" value="ECO:0007669"/>
    <property type="project" value="UniProtKB-UniRule"/>
</dbReference>
<keyword evidence="2 5" id="KW-0694">RNA-binding</keyword>
<dbReference type="GO" id="GO:0022625">
    <property type="term" value="C:cytosolic large ribosomal subunit"/>
    <property type="evidence" value="ECO:0007669"/>
    <property type="project" value="TreeGrafter"/>
</dbReference>
<feature type="compositionally biased region" description="Basic residues" evidence="6">
    <location>
        <begin position="170"/>
        <end position="183"/>
    </location>
</feature>
<feature type="region of interest" description="Disordered" evidence="6">
    <location>
        <begin position="1"/>
        <end position="43"/>
    </location>
</feature>
<evidence type="ECO:0000313" key="7">
    <source>
        <dbReference type="EMBL" id="AIV03476.1"/>
    </source>
</evidence>
<comment type="similarity">
    <text evidence="1 5">Belongs to the universal ribosomal protein uL15 family.</text>
</comment>
<dbReference type="SUPFAM" id="SSF52080">
    <property type="entry name" value="Ribosomal proteins L15p and L18e"/>
    <property type="match status" value="1"/>
</dbReference>
<dbReference type="InterPro" id="IPR005749">
    <property type="entry name" value="Ribosomal_uL15_bac-type"/>
</dbReference>
<evidence type="ECO:0000256" key="1">
    <source>
        <dbReference type="ARBA" id="ARBA00007320"/>
    </source>
</evidence>
<dbReference type="GO" id="GO:0019843">
    <property type="term" value="F:rRNA binding"/>
    <property type="evidence" value="ECO:0007669"/>
    <property type="project" value="UniProtKB-UniRule"/>
</dbReference>
<dbReference type="InterPro" id="IPR036227">
    <property type="entry name" value="Ribosomal_uL15/eL18_sf"/>
</dbReference>
<dbReference type="PANTHER" id="PTHR12934:SF11">
    <property type="entry name" value="LARGE RIBOSOMAL SUBUNIT PROTEIN UL15M"/>
    <property type="match status" value="1"/>
</dbReference>
<comment type="function">
    <text evidence="5">Binds to the 23S rRNA.</text>
</comment>